<gene>
    <name evidence="3" type="ORF">EHV23_04275</name>
</gene>
<name>A0A426FS07_9BURK</name>
<comment type="caution">
    <text evidence="3">The sequence shown here is derived from an EMBL/GenBank/DDBJ whole genome shotgun (WGS) entry which is preliminary data.</text>
</comment>
<proteinExistence type="predicted"/>
<keyword evidence="2" id="KW-1133">Transmembrane helix</keyword>
<accession>A0A426FS07</accession>
<dbReference type="RefSeq" id="WP_125094853.1">
    <property type="nucleotide sequence ID" value="NZ_RRUE01000001.1"/>
</dbReference>
<feature type="region of interest" description="Disordered" evidence="1">
    <location>
        <begin position="38"/>
        <end position="66"/>
    </location>
</feature>
<sequence>MSASVDIVIEFGLPLLASAGIAFLVVAGARSGHLARLMQRRGPSSAPEGEGQTSIPTPVPEGAEAVPSSTPSALRALALLLAVVLVLWGVVRVLV</sequence>
<dbReference type="Proteomes" id="UP000270261">
    <property type="component" value="Unassembled WGS sequence"/>
</dbReference>
<evidence type="ECO:0000256" key="2">
    <source>
        <dbReference type="SAM" id="Phobius"/>
    </source>
</evidence>
<evidence type="ECO:0000313" key="3">
    <source>
        <dbReference type="EMBL" id="RRN45424.1"/>
    </source>
</evidence>
<dbReference type="EMBL" id="RRUE01000001">
    <property type="protein sequence ID" value="RRN45424.1"/>
    <property type="molecule type" value="Genomic_DNA"/>
</dbReference>
<keyword evidence="2" id="KW-0812">Transmembrane</keyword>
<feature type="transmembrane region" description="Helical" evidence="2">
    <location>
        <begin position="73"/>
        <end position="94"/>
    </location>
</feature>
<keyword evidence="4" id="KW-1185">Reference proteome</keyword>
<dbReference type="AlphaFoldDB" id="A0A426FS07"/>
<evidence type="ECO:0000313" key="4">
    <source>
        <dbReference type="Proteomes" id="UP000270261"/>
    </source>
</evidence>
<organism evidence="3 4">
    <name type="scientific">Lautropia dentalis</name>
    <dbReference type="NCBI Taxonomy" id="2490857"/>
    <lineage>
        <taxon>Bacteria</taxon>
        <taxon>Pseudomonadati</taxon>
        <taxon>Pseudomonadota</taxon>
        <taxon>Betaproteobacteria</taxon>
        <taxon>Burkholderiales</taxon>
        <taxon>Burkholderiaceae</taxon>
        <taxon>Lautropia</taxon>
    </lineage>
</organism>
<feature type="transmembrane region" description="Helical" evidence="2">
    <location>
        <begin position="7"/>
        <end position="29"/>
    </location>
</feature>
<keyword evidence="2" id="KW-0472">Membrane</keyword>
<protein>
    <submittedName>
        <fullName evidence="3">Uncharacterized protein</fullName>
    </submittedName>
</protein>
<evidence type="ECO:0000256" key="1">
    <source>
        <dbReference type="SAM" id="MobiDB-lite"/>
    </source>
</evidence>
<reference evidence="3 4" key="1">
    <citation type="submission" date="2018-11" db="EMBL/GenBank/DDBJ databases">
        <title>Genome sequencing of Lautropia sp. KCOM 2505 (= ChDC F240).</title>
        <authorList>
            <person name="Kook J.-K."/>
            <person name="Park S.-N."/>
            <person name="Lim Y.K."/>
        </authorList>
    </citation>
    <scope>NUCLEOTIDE SEQUENCE [LARGE SCALE GENOMIC DNA]</scope>
    <source>
        <strain evidence="3 4">KCOM 2505</strain>
    </source>
</reference>